<feature type="transmembrane region" description="Helical" evidence="6">
    <location>
        <begin position="154"/>
        <end position="181"/>
    </location>
</feature>
<keyword evidence="2 6" id="KW-0812">Transmembrane</keyword>
<dbReference type="OrthoDB" id="5342292at2759"/>
<dbReference type="InterPro" id="IPR052337">
    <property type="entry name" value="SAT4-like"/>
</dbReference>
<protein>
    <recommendedName>
        <fullName evidence="7">Rhodopsin domain-containing protein</fullName>
    </recommendedName>
</protein>
<feature type="domain" description="Rhodopsin" evidence="7">
    <location>
        <begin position="59"/>
        <end position="296"/>
    </location>
</feature>
<evidence type="ECO:0000256" key="5">
    <source>
        <dbReference type="ARBA" id="ARBA00038359"/>
    </source>
</evidence>
<dbReference type="AlphaFoldDB" id="A0A6A7AW53"/>
<keyword evidence="3 6" id="KW-1133">Transmembrane helix</keyword>
<feature type="transmembrane region" description="Helical" evidence="6">
    <location>
        <begin position="71"/>
        <end position="93"/>
    </location>
</feature>
<dbReference type="Proteomes" id="UP000799423">
    <property type="component" value="Unassembled WGS sequence"/>
</dbReference>
<evidence type="ECO:0000256" key="4">
    <source>
        <dbReference type="ARBA" id="ARBA00023136"/>
    </source>
</evidence>
<evidence type="ECO:0000256" key="1">
    <source>
        <dbReference type="ARBA" id="ARBA00004141"/>
    </source>
</evidence>
<proteinExistence type="inferred from homology"/>
<dbReference type="InterPro" id="IPR049326">
    <property type="entry name" value="Rhodopsin_dom_fungi"/>
</dbReference>
<feature type="transmembrane region" description="Helical" evidence="6">
    <location>
        <begin position="35"/>
        <end position="59"/>
    </location>
</feature>
<accession>A0A6A7AW53</accession>
<name>A0A6A7AW53_9PLEO</name>
<evidence type="ECO:0000259" key="7">
    <source>
        <dbReference type="Pfam" id="PF20684"/>
    </source>
</evidence>
<sequence>MTLEDMLQLCQSPNIDPSCPDHTSPSGQISLDPEAYTMLPITILISTISSILVVTAMSIRIFTRFRLLHQFAIEDVLMVIATIGFFGFLGALFSSAPYGLGKHMWDITLSQALLLLHRVYAGQILYCFHMYPAKLAVVLQVKHIFTSSLLKREFLYWACWATIALLTSSYVSILFICVFPCVPIRKAWGPAVEGWCMDRSLPGITGAMTGLVTDLVVLVLPVIGVAGLQMPRRQKIAVAAVFAVGVFACTTSAIRLNFTLDTHLKDDTTYWFIVQATCAIAESAAVMLCCCFPVFPRFWKYIIQHYDVRRARYHASGGQIDLGTKNNSEQGIVGAV</sequence>
<dbReference type="PANTHER" id="PTHR33048">
    <property type="entry name" value="PTH11-LIKE INTEGRAL MEMBRANE PROTEIN (AFU_ORTHOLOGUE AFUA_5G11245)"/>
    <property type="match status" value="1"/>
</dbReference>
<dbReference type="GO" id="GO:0016020">
    <property type="term" value="C:membrane"/>
    <property type="evidence" value="ECO:0007669"/>
    <property type="project" value="UniProtKB-SubCell"/>
</dbReference>
<keyword evidence="4 6" id="KW-0472">Membrane</keyword>
<comment type="similarity">
    <text evidence="5">Belongs to the SAT4 family.</text>
</comment>
<comment type="subcellular location">
    <subcellularLocation>
        <location evidence="1">Membrane</location>
        <topology evidence="1">Multi-pass membrane protein</topology>
    </subcellularLocation>
</comment>
<evidence type="ECO:0000313" key="8">
    <source>
        <dbReference type="EMBL" id="KAF2847531.1"/>
    </source>
</evidence>
<feature type="transmembrane region" description="Helical" evidence="6">
    <location>
        <begin position="201"/>
        <end position="224"/>
    </location>
</feature>
<evidence type="ECO:0000256" key="2">
    <source>
        <dbReference type="ARBA" id="ARBA00022692"/>
    </source>
</evidence>
<feature type="transmembrane region" description="Helical" evidence="6">
    <location>
        <begin position="236"/>
        <end position="258"/>
    </location>
</feature>
<dbReference type="PANTHER" id="PTHR33048:SF47">
    <property type="entry name" value="INTEGRAL MEMBRANE PROTEIN-RELATED"/>
    <property type="match status" value="1"/>
</dbReference>
<feature type="transmembrane region" description="Helical" evidence="6">
    <location>
        <begin position="270"/>
        <end position="295"/>
    </location>
</feature>
<feature type="transmembrane region" description="Helical" evidence="6">
    <location>
        <begin position="113"/>
        <end position="133"/>
    </location>
</feature>
<organism evidence="8 9">
    <name type="scientific">Plenodomus tracheiphilus IPT5</name>
    <dbReference type="NCBI Taxonomy" id="1408161"/>
    <lineage>
        <taxon>Eukaryota</taxon>
        <taxon>Fungi</taxon>
        <taxon>Dikarya</taxon>
        <taxon>Ascomycota</taxon>
        <taxon>Pezizomycotina</taxon>
        <taxon>Dothideomycetes</taxon>
        <taxon>Pleosporomycetidae</taxon>
        <taxon>Pleosporales</taxon>
        <taxon>Pleosporineae</taxon>
        <taxon>Leptosphaeriaceae</taxon>
        <taxon>Plenodomus</taxon>
    </lineage>
</organism>
<evidence type="ECO:0000256" key="3">
    <source>
        <dbReference type="ARBA" id="ARBA00022989"/>
    </source>
</evidence>
<dbReference type="EMBL" id="MU006325">
    <property type="protein sequence ID" value="KAF2847531.1"/>
    <property type="molecule type" value="Genomic_DNA"/>
</dbReference>
<gene>
    <name evidence="8" type="ORF">T440DRAFT_538617</name>
</gene>
<keyword evidence="9" id="KW-1185">Reference proteome</keyword>
<reference evidence="8" key="1">
    <citation type="submission" date="2020-01" db="EMBL/GenBank/DDBJ databases">
        <authorList>
            <consortium name="DOE Joint Genome Institute"/>
            <person name="Haridas S."/>
            <person name="Albert R."/>
            <person name="Binder M."/>
            <person name="Bloem J."/>
            <person name="Labutti K."/>
            <person name="Salamov A."/>
            <person name="Andreopoulos B."/>
            <person name="Baker S.E."/>
            <person name="Barry K."/>
            <person name="Bills G."/>
            <person name="Bluhm B.H."/>
            <person name="Cannon C."/>
            <person name="Castanera R."/>
            <person name="Culley D.E."/>
            <person name="Daum C."/>
            <person name="Ezra D."/>
            <person name="Gonzalez J.B."/>
            <person name="Henrissat B."/>
            <person name="Kuo A."/>
            <person name="Liang C."/>
            <person name="Lipzen A."/>
            <person name="Lutzoni F."/>
            <person name="Magnuson J."/>
            <person name="Mondo S."/>
            <person name="Nolan M."/>
            <person name="Ohm R."/>
            <person name="Pangilinan J."/>
            <person name="Park H.-J."/>
            <person name="Ramirez L."/>
            <person name="Alfaro M."/>
            <person name="Sun H."/>
            <person name="Tritt A."/>
            <person name="Yoshinaga Y."/>
            <person name="Zwiers L.-H."/>
            <person name="Turgeon B.G."/>
            <person name="Goodwin S.B."/>
            <person name="Spatafora J.W."/>
            <person name="Crous P.W."/>
            <person name="Grigoriev I.V."/>
        </authorList>
    </citation>
    <scope>NUCLEOTIDE SEQUENCE</scope>
    <source>
        <strain evidence="8">IPT5</strain>
    </source>
</reference>
<evidence type="ECO:0000313" key="9">
    <source>
        <dbReference type="Proteomes" id="UP000799423"/>
    </source>
</evidence>
<dbReference type="Pfam" id="PF20684">
    <property type="entry name" value="Fung_rhodopsin"/>
    <property type="match status" value="1"/>
</dbReference>
<evidence type="ECO:0000256" key="6">
    <source>
        <dbReference type="SAM" id="Phobius"/>
    </source>
</evidence>